<dbReference type="EMBL" id="CAWYQH010000002">
    <property type="protein sequence ID" value="CAK8673007.1"/>
    <property type="molecule type" value="Genomic_DNA"/>
</dbReference>
<organism evidence="4 5">
    <name type="scientific">Clavelina lepadiformis</name>
    <name type="common">Light-bulb sea squirt</name>
    <name type="synonym">Ascidia lepadiformis</name>
    <dbReference type="NCBI Taxonomy" id="159417"/>
    <lineage>
        <taxon>Eukaryota</taxon>
        <taxon>Metazoa</taxon>
        <taxon>Chordata</taxon>
        <taxon>Tunicata</taxon>
        <taxon>Ascidiacea</taxon>
        <taxon>Aplousobranchia</taxon>
        <taxon>Clavelinidae</taxon>
        <taxon>Clavelina</taxon>
    </lineage>
</organism>
<dbReference type="InterPro" id="IPR051490">
    <property type="entry name" value="THEM6_lcsJ_thioesterase"/>
</dbReference>
<dbReference type="Pfam" id="PF13279">
    <property type="entry name" value="4HBT_2"/>
    <property type="match status" value="1"/>
</dbReference>
<dbReference type="PANTHER" id="PTHR12475">
    <property type="match status" value="1"/>
</dbReference>
<keyword evidence="3" id="KW-0812">Transmembrane</keyword>
<dbReference type="CDD" id="cd00586">
    <property type="entry name" value="4HBT"/>
    <property type="match status" value="1"/>
</dbReference>
<dbReference type="Gene3D" id="3.10.129.10">
    <property type="entry name" value="Hotdog Thioesterase"/>
    <property type="match status" value="1"/>
</dbReference>
<reference evidence="4 5" key="1">
    <citation type="submission" date="2024-02" db="EMBL/GenBank/DDBJ databases">
        <authorList>
            <person name="Daric V."/>
            <person name="Darras S."/>
        </authorList>
    </citation>
    <scope>NUCLEOTIDE SEQUENCE [LARGE SCALE GENOMIC DNA]</scope>
</reference>
<protein>
    <recommendedName>
        <fullName evidence="2">Protein THEM6</fullName>
    </recommendedName>
</protein>
<comment type="caution">
    <text evidence="4">The sequence shown here is derived from an EMBL/GenBank/DDBJ whole genome shotgun (WGS) entry which is preliminary data.</text>
</comment>
<dbReference type="Proteomes" id="UP001642483">
    <property type="component" value="Unassembled WGS sequence"/>
</dbReference>
<keyword evidence="5" id="KW-1185">Reference proteome</keyword>
<feature type="transmembrane region" description="Helical" evidence="3">
    <location>
        <begin position="6"/>
        <end position="34"/>
    </location>
</feature>
<keyword evidence="3" id="KW-1133">Transmembrane helix</keyword>
<comment type="similarity">
    <text evidence="1">Belongs to the THEM6 family.</text>
</comment>
<accession>A0ABP0F402</accession>
<evidence type="ECO:0000313" key="5">
    <source>
        <dbReference type="Proteomes" id="UP001642483"/>
    </source>
</evidence>
<dbReference type="InterPro" id="IPR029069">
    <property type="entry name" value="HotDog_dom_sf"/>
</dbReference>
<dbReference type="SUPFAM" id="SSF54637">
    <property type="entry name" value="Thioesterase/thiol ester dehydrase-isomerase"/>
    <property type="match status" value="1"/>
</dbReference>
<sequence length="209" mass="24848">MSIFHQIIAACGFIIFVVSPFLTYVFRSVVIVIYHRIKHQFFPPNRHDLLKEHYYSGVVLPSDIDLYFHMNNSRYAREGDFARLSFYSKCGLTRRFFQKYRMMMAANTIRFRKSLEIFQLFKIRTQLVYWDQDSLYVEQRYVTKYKDIKEFVYCIALIKMKIVNGNTADFFNDFLSELPKVPKPSEELKLFMAGIEASSNSLKVEKKSD</sequence>
<evidence type="ECO:0000256" key="2">
    <source>
        <dbReference type="ARBA" id="ARBA00041112"/>
    </source>
</evidence>
<gene>
    <name evidence="4" type="ORF">CVLEPA_LOCUS2796</name>
</gene>
<dbReference type="PANTHER" id="PTHR12475:SF4">
    <property type="entry name" value="PROTEIN THEM6"/>
    <property type="match status" value="1"/>
</dbReference>
<keyword evidence="3" id="KW-0472">Membrane</keyword>
<name>A0ABP0F402_CLALP</name>
<evidence type="ECO:0000313" key="4">
    <source>
        <dbReference type="EMBL" id="CAK8673007.1"/>
    </source>
</evidence>
<evidence type="ECO:0000256" key="3">
    <source>
        <dbReference type="SAM" id="Phobius"/>
    </source>
</evidence>
<proteinExistence type="inferred from homology"/>
<evidence type="ECO:0000256" key="1">
    <source>
        <dbReference type="ARBA" id="ARBA00038228"/>
    </source>
</evidence>